<evidence type="ECO:0000256" key="3">
    <source>
        <dbReference type="ARBA" id="ARBA00022664"/>
    </source>
</evidence>
<evidence type="ECO:0000256" key="1">
    <source>
        <dbReference type="ARBA" id="ARBA00005544"/>
    </source>
</evidence>
<dbReference type="EMBL" id="BSXN01000159">
    <property type="protein sequence ID" value="GME67369.1"/>
    <property type="molecule type" value="Genomic_DNA"/>
</dbReference>
<dbReference type="Pfam" id="PF01480">
    <property type="entry name" value="PWI"/>
    <property type="match status" value="1"/>
</dbReference>
<feature type="compositionally biased region" description="Basic and acidic residues" evidence="6">
    <location>
        <begin position="309"/>
        <end position="318"/>
    </location>
</feature>
<accession>A0A9W6SW24</accession>
<dbReference type="GO" id="GO:0048024">
    <property type="term" value="P:regulation of mRNA splicing, via spliceosome"/>
    <property type="evidence" value="ECO:0007669"/>
    <property type="project" value="TreeGrafter"/>
</dbReference>
<dbReference type="PROSITE" id="PS51025">
    <property type="entry name" value="PWI"/>
    <property type="match status" value="1"/>
</dbReference>
<evidence type="ECO:0000256" key="5">
    <source>
        <dbReference type="ARBA" id="ARBA00025004"/>
    </source>
</evidence>
<comment type="function">
    <text evidence="5">Component of the U1 snRNP particle, which recognizes and binds the 5'-splice site of pre-mRNA. Together with other non-snRNP factors, U1 snRNP forms the spliceosomal commitment complex, that targets pre-mRNA to the splicing pathway.</text>
</comment>
<keyword evidence="3" id="KW-0507">mRNA processing</keyword>
<dbReference type="PANTHER" id="PTHR23148">
    <property type="entry name" value="SERINE/ARGININE REGULATED NUCLEAR MATRIX PROTEIN"/>
    <property type="match status" value="1"/>
</dbReference>
<feature type="compositionally biased region" description="Pro residues" evidence="6">
    <location>
        <begin position="444"/>
        <end position="461"/>
    </location>
</feature>
<keyword evidence="4" id="KW-0747">Spliceosome</keyword>
<evidence type="ECO:0000313" key="8">
    <source>
        <dbReference type="EMBL" id="GME67369.1"/>
    </source>
</evidence>
<dbReference type="SUPFAM" id="SSF101233">
    <property type="entry name" value="PWI domain"/>
    <property type="match status" value="1"/>
</dbReference>
<dbReference type="PANTHER" id="PTHR23148:SF0">
    <property type="entry name" value="SERINE_ARGININE REPETITIVE MATRIX PROTEIN 1"/>
    <property type="match status" value="1"/>
</dbReference>
<feature type="compositionally biased region" description="Low complexity" evidence="6">
    <location>
        <begin position="191"/>
        <end position="219"/>
    </location>
</feature>
<feature type="compositionally biased region" description="Basic residues" evidence="6">
    <location>
        <begin position="405"/>
        <end position="419"/>
    </location>
</feature>
<dbReference type="GO" id="GO:0003723">
    <property type="term" value="F:RNA binding"/>
    <property type="evidence" value="ECO:0007669"/>
    <property type="project" value="TreeGrafter"/>
</dbReference>
<gene>
    <name evidence="8" type="ORF">Cboi02_000079400</name>
</gene>
<evidence type="ECO:0000259" key="7">
    <source>
        <dbReference type="PROSITE" id="PS51025"/>
    </source>
</evidence>
<organism evidence="8 9">
    <name type="scientific">Candida boidinii</name>
    <name type="common">Yeast</name>
    <dbReference type="NCBI Taxonomy" id="5477"/>
    <lineage>
        <taxon>Eukaryota</taxon>
        <taxon>Fungi</taxon>
        <taxon>Dikarya</taxon>
        <taxon>Ascomycota</taxon>
        <taxon>Saccharomycotina</taxon>
        <taxon>Pichiomycetes</taxon>
        <taxon>Pichiales</taxon>
        <taxon>Pichiaceae</taxon>
        <taxon>Ogataea</taxon>
        <taxon>Ogataea/Candida clade</taxon>
    </lineage>
</organism>
<dbReference type="InterPro" id="IPR002483">
    <property type="entry name" value="PWI_dom"/>
</dbReference>
<dbReference type="AlphaFoldDB" id="A0A9W6SW24"/>
<evidence type="ECO:0000313" key="9">
    <source>
        <dbReference type="Proteomes" id="UP001165120"/>
    </source>
</evidence>
<feature type="region of interest" description="Disordered" evidence="6">
    <location>
        <begin position="309"/>
        <end position="461"/>
    </location>
</feature>
<feature type="compositionally biased region" description="Basic and acidic residues" evidence="6">
    <location>
        <begin position="388"/>
        <end position="397"/>
    </location>
</feature>
<keyword evidence="4" id="KW-0508">mRNA splicing</keyword>
<feature type="domain" description="PWI" evidence="7">
    <location>
        <begin position="23"/>
        <end position="148"/>
    </location>
</feature>
<feature type="compositionally biased region" description="Basic and acidic residues" evidence="6">
    <location>
        <begin position="420"/>
        <end position="441"/>
    </location>
</feature>
<reference evidence="8" key="1">
    <citation type="submission" date="2023-04" db="EMBL/GenBank/DDBJ databases">
        <title>Candida boidinii NBRC 10035.</title>
        <authorList>
            <person name="Ichikawa N."/>
            <person name="Sato H."/>
            <person name="Tonouchi N."/>
        </authorList>
    </citation>
    <scope>NUCLEOTIDE SEQUENCE</scope>
    <source>
        <strain evidence="8">NBRC 10035</strain>
    </source>
</reference>
<comment type="caution">
    <text evidence="8">The sequence shown here is derived from an EMBL/GenBank/DDBJ whole genome shotgun (WGS) entry which is preliminary data.</text>
</comment>
<evidence type="ECO:0000256" key="2">
    <source>
        <dbReference type="ARBA" id="ARBA00014280"/>
    </source>
</evidence>
<feature type="compositionally biased region" description="Basic and acidic residues" evidence="6">
    <location>
        <begin position="340"/>
        <end position="351"/>
    </location>
</feature>
<evidence type="ECO:0000256" key="4">
    <source>
        <dbReference type="ARBA" id="ARBA00022728"/>
    </source>
</evidence>
<dbReference type="GO" id="GO:0005681">
    <property type="term" value="C:spliceosomal complex"/>
    <property type="evidence" value="ECO:0007669"/>
    <property type="project" value="UniProtKB-KW"/>
</dbReference>
<feature type="compositionally biased region" description="Basic residues" evidence="6">
    <location>
        <begin position="352"/>
        <end position="368"/>
    </location>
</feature>
<feature type="compositionally biased region" description="Low complexity" evidence="6">
    <location>
        <begin position="369"/>
        <end position="383"/>
    </location>
</feature>
<keyword evidence="9" id="KW-1185">Reference proteome</keyword>
<comment type="similarity">
    <text evidence="1">Belongs to the SNU71 family.</text>
</comment>
<proteinExistence type="inferred from homology"/>
<feature type="region of interest" description="Disordered" evidence="6">
    <location>
        <begin position="174"/>
        <end position="276"/>
    </location>
</feature>
<dbReference type="Proteomes" id="UP001165120">
    <property type="component" value="Unassembled WGS sequence"/>
</dbReference>
<sequence>MSFRGTPISEESLNKKKEKDLKDLKFDKSFNKKVDLSQVNKAIIIKWISKRLDELIPDDDIIVSFLLNLIFGDNYEQFINDDEETDTDINSKNTLYEIENNFPDIKEIHSQLIPFLGDETLGFTKELWELMLSAQDDKDGIPPKLIHMMEEELKRKEELKALCDIERKEKEAKMRVYRNNRSRVGKERFNDSPNYNNRTNSNNKPNYTDFRNNRNNNNNSTENYKYQGKPKRSDLPNRVSKPYNETRSERKPYDPKKLEYNSTKKENEIEKKEESTELKHELLLRKIDLEKKAILEKIKEKELKIAEDDVDRYRDRRPNTTIMKEISEIKNGVEPASSTDTKDRTGKEKSTHDHHHRSHHHHHHHRSSSRSVDSSRAGASHGSSRSHRREEDKEHRSHSNSHSNRERRHNRREHHRREHHREEDSNRKRERSPSRSSKSKEAVPSPPPPPPLSPPPHLQNS</sequence>
<dbReference type="Gene3D" id="1.20.1390.10">
    <property type="entry name" value="PWI domain"/>
    <property type="match status" value="1"/>
</dbReference>
<evidence type="ECO:0000256" key="6">
    <source>
        <dbReference type="SAM" id="MobiDB-lite"/>
    </source>
</evidence>
<feature type="compositionally biased region" description="Basic and acidic residues" evidence="6">
    <location>
        <begin position="244"/>
        <end position="276"/>
    </location>
</feature>
<dbReference type="InterPro" id="IPR036483">
    <property type="entry name" value="PWI_dom_sf"/>
</dbReference>
<protein>
    <recommendedName>
        <fullName evidence="2">U1 small nuclear ribonucleoprotein component SNU71</fullName>
    </recommendedName>
</protein>
<dbReference type="InterPro" id="IPR052225">
    <property type="entry name" value="Ser/Arg_repetitive_matrix"/>
</dbReference>
<name>A0A9W6SW24_CANBO</name>
<dbReference type="GO" id="GO:0006397">
    <property type="term" value="P:mRNA processing"/>
    <property type="evidence" value="ECO:0007669"/>
    <property type="project" value="UniProtKB-KW"/>
</dbReference>